<reference evidence="1" key="1">
    <citation type="submission" date="2013-05" db="EMBL/GenBank/DDBJ databases">
        <title>Draft genome sequences of six wheat associated Fusarium spp. isolates.</title>
        <authorList>
            <person name="Moolhuijzen P.M."/>
            <person name="Manners J.M."/>
            <person name="Wilcox S."/>
            <person name="Bellgard M.I."/>
            <person name="Gardiner D.M."/>
        </authorList>
    </citation>
    <scope>NUCLEOTIDE SEQUENCE</scope>
    <source>
        <strain evidence="1">CS3069</strain>
    </source>
</reference>
<dbReference type="AlphaFoldDB" id="A0A090MBT1"/>
<dbReference type="EMBL" id="CBMI010001614">
    <property type="protein sequence ID" value="CEG04593.1"/>
    <property type="molecule type" value="Genomic_DNA"/>
</dbReference>
<accession>A0A090MBT1</accession>
<name>A0A090MBT1_9HYPO</name>
<gene>
    <name evidence="1" type="ORF">BN850_0064280</name>
</gene>
<evidence type="ECO:0000313" key="1">
    <source>
        <dbReference type="EMBL" id="CEG04593.1"/>
    </source>
</evidence>
<comment type="caution">
    <text evidence="1">The sequence shown here is derived from an EMBL/GenBank/DDBJ whole genome shotgun (WGS) entry which is preliminary data.</text>
</comment>
<organism evidence="1">
    <name type="scientific">Fusarium clavum</name>
    <dbReference type="NCBI Taxonomy" id="2594811"/>
    <lineage>
        <taxon>Eukaryota</taxon>
        <taxon>Fungi</taxon>
        <taxon>Dikarya</taxon>
        <taxon>Ascomycota</taxon>
        <taxon>Pezizomycotina</taxon>
        <taxon>Sordariomycetes</taxon>
        <taxon>Hypocreomycetidae</taxon>
        <taxon>Hypocreales</taxon>
        <taxon>Nectriaceae</taxon>
        <taxon>Fusarium</taxon>
        <taxon>Fusarium incarnatum-equiseti species complex</taxon>
    </lineage>
</organism>
<proteinExistence type="predicted"/>
<protein>
    <submittedName>
        <fullName evidence="1">WGS project CBMI000000000 data, contig CS3069_c001616</fullName>
    </submittedName>
</protein>
<sequence>MRLPVNPEKSLNLRWYYEIFHCSDNCASICVTFTYSSSLLHELVLEILKSTLSYPIELHG</sequence>